<protein>
    <submittedName>
        <fullName evidence="1">Uncharacterized protein</fullName>
    </submittedName>
</protein>
<dbReference type="EMBL" id="FLRD01000047">
    <property type="protein sequence ID" value="SBT32908.1"/>
    <property type="molecule type" value="Genomic_DNA"/>
</dbReference>
<reference evidence="1" key="1">
    <citation type="submission" date="2016-05" db="EMBL/GenBank/DDBJ databases">
        <authorList>
            <person name="Lavstsen T."/>
            <person name="Jespersen J.S."/>
        </authorList>
    </citation>
    <scope>NUCLEOTIDE SEQUENCE [LARGE SCALE GENOMIC DNA]</scope>
</reference>
<keyword evidence="4" id="KW-1185">Reference proteome</keyword>
<dbReference type="EMBL" id="FLRE01000059">
    <property type="protein sequence ID" value="SBT33349.1"/>
    <property type="molecule type" value="Genomic_DNA"/>
</dbReference>
<evidence type="ECO:0000313" key="1">
    <source>
        <dbReference type="EMBL" id="SBT32908.1"/>
    </source>
</evidence>
<dbReference type="Proteomes" id="UP000078555">
    <property type="component" value="Unassembled WGS sequence"/>
</dbReference>
<proteinExistence type="predicted"/>
<name>A0A1A8YMU1_PLAOA</name>
<accession>A0A1A8YMU1</accession>
<gene>
    <name evidence="1" type="ORF">POVWA1_014440</name>
    <name evidence="2" type="ORF">POVWA2_014280</name>
</gene>
<evidence type="ECO:0000313" key="2">
    <source>
        <dbReference type="EMBL" id="SBT33349.1"/>
    </source>
</evidence>
<reference evidence="3 4" key="2">
    <citation type="submission" date="2016-05" db="EMBL/GenBank/DDBJ databases">
        <authorList>
            <person name="Naeem Raeece"/>
        </authorList>
    </citation>
    <scope>NUCLEOTIDE SEQUENCE [LARGE SCALE GENOMIC DNA]</scope>
</reference>
<dbReference type="Proteomes" id="UP000078550">
    <property type="component" value="Unassembled WGS sequence"/>
</dbReference>
<dbReference type="AlphaFoldDB" id="A0A1A8YMU1"/>
<sequence length="142" mass="16194">MLRATGKLQFFKLVFSDDELSSTGVFLPDVYPNRCFPSSHVSHNHKRVAFPPPIFYPFEKVLTFNFLFRKITNPLLDAMHPFSTHQNKCKSLAPNNRINVKGKKFLTSQCANCSNRIVCIHMCVKMFGGSLNFEFSLIAICT</sequence>
<organism evidence="1 4">
    <name type="scientific">Plasmodium ovale wallikeri</name>
    <dbReference type="NCBI Taxonomy" id="864142"/>
    <lineage>
        <taxon>Eukaryota</taxon>
        <taxon>Sar</taxon>
        <taxon>Alveolata</taxon>
        <taxon>Apicomplexa</taxon>
        <taxon>Aconoidasida</taxon>
        <taxon>Haemosporida</taxon>
        <taxon>Plasmodiidae</taxon>
        <taxon>Plasmodium</taxon>
        <taxon>Plasmodium (Plasmodium)</taxon>
    </lineage>
</organism>
<evidence type="ECO:0000313" key="4">
    <source>
        <dbReference type="Proteomes" id="UP000078555"/>
    </source>
</evidence>
<evidence type="ECO:0000313" key="3">
    <source>
        <dbReference type="Proteomes" id="UP000078550"/>
    </source>
</evidence>